<dbReference type="RefSeq" id="WP_184802223.1">
    <property type="nucleotide sequence ID" value="NZ_JACHMY010000001.1"/>
</dbReference>
<protein>
    <recommendedName>
        <fullName evidence="3">Excreted virulence factor EspC (Type VII ESX diderm)</fullName>
    </recommendedName>
</protein>
<evidence type="ECO:0000313" key="2">
    <source>
        <dbReference type="Proteomes" id="UP000549971"/>
    </source>
</evidence>
<dbReference type="EMBL" id="JACHMY010000001">
    <property type="protein sequence ID" value="MBB5840101.1"/>
    <property type="molecule type" value="Genomic_DNA"/>
</dbReference>
<dbReference type="AlphaFoldDB" id="A0A7W9JDE9"/>
<accession>A0A7W9JDE9</accession>
<proteinExistence type="predicted"/>
<gene>
    <name evidence="1" type="ORF">HDA39_006835</name>
</gene>
<keyword evidence="2" id="KW-1185">Reference proteome</keyword>
<sequence>MSEDRIHVKDTAAFNRFTTGMDATAQAFGTSVAEAGVRSTYEAPAGGMAEGVAFLGKERQARDQLAQFMTKTMDGMVGYRKAVGAIGEQYDGTINRQVGIMNPLLEANNQPVPNNPAFGPSGV</sequence>
<evidence type="ECO:0008006" key="3">
    <source>
        <dbReference type="Google" id="ProtNLM"/>
    </source>
</evidence>
<name>A0A7W9JDE9_9ACTN</name>
<comment type="caution">
    <text evidence="1">The sequence shown here is derived from an EMBL/GenBank/DDBJ whole genome shotgun (WGS) entry which is preliminary data.</text>
</comment>
<dbReference type="Proteomes" id="UP000549971">
    <property type="component" value="Unassembled WGS sequence"/>
</dbReference>
<evidence type="ECO:0000313" key="1">
    <source>
        <dbReference type="EMBL" id="MBB5840101.1"/>
    </source>
</evidence>
<organism evidence="1 2">
    <name type="scientific">Kribbella italica</name>
    <dbReference type="NCBI Taxonomy" id="1540520"/>
    <lineage>
        <taxon>Bacteria</taxon>
        <taxon>Bacillati</taxon>
        <taxon>Actinomycetota</taxon>
        <taxon>Actinomycetes</taxon>
        <taxon>Propionibacteriales</taxon>
        <taxon>Kribbellaceae</taxon>
        <taxon>Kribbella</taxon>
    </lineage>
</organism>
<reference evidence="1 2" key="1">
    <citation type="submission" date="2020-08" db="EMBL/GenBank/DDBJ databases">
        <title>Sequencing the genomes of 1000 actinobacteria strains.</title>
        <authorList>
            <person name="Klenk H.-P."/>
        </authorList>
    </citation>
    <scope>NUCLEOTIDE SEQUENCE [LARGE SCALE GENOMIC DNA]</scope>
    <source>
        <strain evidence="1 2">DSM 28967</strain>
    </source>
</reference>